<comment type="caution">
    <text evidence="3">The sequence shown here is derived from an EMBL/GenBank/DDBJ whole genome shotgun (WGS) entry which is preliminary data.</text>
</comment>
<dbReference type="Proteomes" id="UP000309984">
    <property type="component" value="Unassembled WGS sequence"/>
</dbReference>
<feature type="compositionally biased region" description="Pro residues" evidence="1">
    <location>
        <begin position="33"/>
        <end position="47"/>
    </location>
</feature>
<evidence type="ECO:0000256" key="2">
    <source>
        <dbReference type="SAM" id="SignalP"/>
    </source>
</evidence>
<dbReference type="RefSeq" id="WP_138249375.1">
    <property type="nucleotide sequence ID" value="NZ_AP022616.1"/>
</dbReference>
<accession>A0A7I7ZIR9</accession>
<evidence type="ECO:0000256" key="1">
    <source>
        <dbReference type="SAM" id="MobiDB-lite"/>
    </source>
</evidence>
<protein>
    <submittedName>
        <fullName evidence="3">Uncharacterized protein</fullName>
    </submittedName>
</protein>
<sequence length="101" mass="10294">MKLTKMIAGLAIAGSLGAGLVTLGTGVASADWGPPPPPPGPGWGPPPPDHHWGPPPRDHDWGPPPRDHDWGPPPPPDGNPPGTWNGGWEPDGGVCLFGACI</sequence>
<keyword evidence="4" id="KW-1185">Reference proteome</keyword>
<feature type="region of interest" description="Disordered" evidence="1">
    <location>
        <begin position="25"/>
        <end position="91"/>
    </location>
</feature>
<organism evidence="3 4">
    <name type="scientific">Mycolicibacterium phocaicum</name>
    <dbReference type="NCBI Taxonomy" id="319706"/>
    <lineage>
        <taxon>Bacteria</taxon>
        <taxon>Bacillati</taxon>
        <taxon>Actinomycetota</taxon>
        <taxon>Actinomycetes</taxon>
        <taxon>Mycobacteriales</taxon>
        <taxon>Mycobacteriaceae</taxon>
        <taxon>Mycolicibacterium</taxon>
    </lineage>
</organism>
<reference evidence="3 4" key="1">
    <citation type="submission" date="2018-01" db="EMBL/GenBank/DDBJ databases">
        <title>Comparative genomics of Mycobacterium mucogenicum and Mycobacterium neoaurum clade members emphasizing tRNA and non-coding RNA.</title>
        <authorList>
            <person name="Behra P.R.K."/>
            <person name="Pettersson B.M.F."/>
            <person name="Das S."/>
            <person name="Dasgupta S."/>
            <person name="Kirsebom L.A."/>
        </authorList>
    </citation>
    <scope>NUCLEOTIDE SEQUENCE [LARGE SCALE GENOMIC DNA]</scope>
    <source>
        <strain evidence="3 4">DSM 45104</strain>
    </source>
</reference>
<name>A0A7I7ZIR9_9MYCO</name>
<keyword evidence="2" id="KW-0732">Signal</keyword>
<feature type="chain" id="PRO_5043814802" evidence="2">
    <location>
        <begin position="31"/>
        <end position="101"/>
    </location>
</feature>
<gene>
    <name evidence="3" type="ORF">C1S79_13790</name>
</gene>
<evidence type="ECO:0000313" key="3">
    <source>
        <dbReference type="EMBL" id="TLH67622.1"/>
    </source>
</evidence>
<feature type="signal peptide" evidence="2">
    <location>
        <begin position="1"/>
        <end position="30"/>
    </location>
</feature>
<proteinExistence type="predicted"/>
<evidence type="ECO:0000313" key="4">
    <source>
        <dbReference type="Proteomes" id="UP000309984"/>
    </source>
</evidence>
<dbReference type="EMBL" id="POTM01000034">
    <property type="protein sequence ID" value="TLH67622.1"/>
    <property type="molecule type" value="Genomic_DNA"/>
</dbReference>
<feature type="compositionally biased region" description="Basic and acidic residues" evidence="1">
    <location>
        <begin position="48"/>
        <end position="70"/>
    </location>
</feature>
<dbReference type="AlphaFoldDB" id="A0A7I7ZIR9"/>